<evidence type="ECO:0000256" key="1">
    <source>
        <dbReference type="ARBA" id="ARBA00004141"/>
    </source>
</evidence>
<dbReference type="SMR" id="F8UH39"/>
<protein>
    <submittedName>
        <fullName evidence="7">Sulphate transporter</fullName>
    </submittedName>
</protein>
<reference evidence="7" key="1">
    <citation type="submission" date="2011-04" db="EMBL/GenBank/DDBJ databases">
        <title>Taxonomic and functional metagenomic profiling of the microbial community in the anoxic sediment of a brackish shallow lake (Laguna de Carrizo Central Spain).</title>
        <authorList>
            <consortium name="CONSOLIDER consortium CSD2007-00005"/>
            <person name="Guazzaroni M.-E."/>
            <person name="Richter M."/>
            <person name="Garcia-Salamanca A."/>
            <person name="Yarza P."/>
            <person name="Ferrer M."/>
        </authorList>
    </citation>
    <scope>NUCLEOTIDE SEQUENCE</scope>
</reference>
<dbReference type="Pfam" id="PF00916">
    <property type="entry name" value="Sulfate_transp"/>
    <property type="match status" value="1"/>
</dbReference>
<comment type="subcellular location">
    <subcellularLocation>
        <location evidence="1">Membrane</location>
        <topology evidence="1">Multi-pass membrane protein</topology>
    </subcellularLocation>
</comment>
<feature type="domain" description="STAS" evidence="6">
    <location>
        <begin position="183"/>
        <end position="296"/>
    </location>
</feature>
<dbReference type="GO" id="GO:0016020">
    <property type="term" value="C:membrane"/>
    <property type="evidence" value="ECO:0007669"/>
    <property type="project" value="UniProtKB-SubCell"/>
</dbReference>
<organism evidence="7">
    <name type="scientific">uncultured microorganism</name>
    <dbReference type="NCBI Taxonomy" id="358574"/>
    <lineage>
        <taxon>unclassified sequences</taxon>
        <taxon>environmental samples</taxon>
    </lineage>
</organism>
<dbReference type="InterPro" id="IPR036513">
    <property type="entry name" value="STAS_dom_sf"/>
</dbReference>
<evidence type="ECO:0000256" key="3">
    <source>
        <dbReference type="ARBA" id="ARBA00022989"/>
    </source>
</evidence>
<dbReference type="PROSITE" id="PS50801">
    <property type="entry name" value="STAS"/>
    <property type="match status" value="1"/>
</dbReference>
<gene>
    <name evidence="7" type="ORF">LDC_03383</name>
</gene>
<dbReference type="InterPro" id="IPR011547">
    <property type="entry name" value="SLC26A/SulP_dom"/>
</dbReference>
<keyword evidence="2 5" id="KW-0812">Transmembrane</keyword>
<keyword evidence="3 5" id="KW-1133">Transmembrane helix</keyword>
<evidence type="ECO:0000256" key="5">
    <source>
        <dbReference type="SAM" id="Phobius"/>
    </source>
</evidence>
<dbReference type="EMBL" id="JF805055">
    <property type="protein sequence ID" value="AEI30346.1"/>
    <property type="molecule type" value="Genomic_DNA"/>
</dbReference>
<dbReference type="GO" id="GO:0055085">
    <property type="term" value="P:transmembrane transport"/>
    <property type="evidence" value="ECO:0007669"/>
    <property type="project" value="InterPro"/>
</dbReference>
<dbReference type="CDD" id="cd07042">
    <property type="entry name" value="STAS_SulP_like_sulfate_transporter"/>
    <property type="match status" value="1"/>
</dbReference>
<feature type="transmembrane region" description="Helical" evidence="5">
    <location>
        <begin position="96"/>
        <end position="115"/>
    </location>
</feature>
<dbReference type="Gene3D" id="3.30.750.24">
    <property type="entry name" value="STAS domain"/>
    <property type="match status" value="1"/>
</dbReference>
<name>F8UH39_9ZZZZ</name>
<feature type="transmembrane region" description="Helical" evidence="5">
    <location>
        <begin position="127"/>
        <end position="158"/>
    </location>
</feature>
<evidence type="ECO:0000259" key="6">
    <source>
        <dbReference type="PROSITE" id="PS50801"/>
    </source>
</evidence>
<dbReference type="SUPFAM" id="SSF52091">
    <property type="entry name" value="SpoIIaa-like"/>
    <property type="match status" value="1"/>
</dbReference>
<evidence type="ECO:0000313" key="7">
    <source>
        <dbReference type="EMBL" id="AEI30346.1"/>
    </source>
</evidence>
<accession>F8UH39</accession>
<feature type="non-terminal residue" evidence="7">
    <location>
        <position position="1"/>
    </location>
</feature>
<dbReference type="PANTHER" id="PTHR11814">
    <property type="entry name" value="SULFATE TRANSPORTER"/>
    <property type="match status" value="1"/>
</dbReference>
<dbReference type="Pfam" id="PF01740">
    <property type="entry name" value="STAS"/>
    <property type="match status" value="1"/>
</dbReference>
<evidence type="ECO:0000256" key="2">
    <source>
        <dbReference type="ARBA" id="ARBA00022692"/>
    </source>
</evidence>
<keyword evidence="4 5" id="KW-0472">Membrane</keyword>
<evidence type="ECO:0000256" key="4">
    <source>
        <dbReference type="ARBA" id="ARBA00023136"/>
    </source>
</evidence>
<dbReference type="InterPro" id="IPR001902">
    <property type="entry name" value="SLC26A/SulP_fam"/>
</dbReference>
<dbReference type="AlphaFoldDB" id="F8UH39"/>
<sequence>ALGIALMSFTESIAAARAFAGRGEPRPQPNRELLATGVGNLVGGLFGAMPAGGGTSQTAVNRSAGARTQVAGLVTAGAAVATLVLLAPLMGLMPQATLAAVVIVYSIGLIQPAEFRDILRIRRMEFLWALAAFAGVVLLGTLKGIVVAVILSLVGLAYQAAHPKVYAVGRKPGTTVFRPLTAEHPEDETFPGLLMVRAEGRIFFINAQNAGEQLSTLVEAASPQVLALDFSGVFDIEYSALKMLTEGEERLRERGIQLWLVGLNPEALAMVQSSPLGETLGRERLVFNLQTAVERYLAQTLPGSAAT</sequence>
<feature type="transmembrane region" description="Helical" evidence="5">
    <location>
        <begin position="70"/>
        <end position="90"/>
    </location>
</feature>
<proteinExistence type="predicted"/>
<dbReference type="InterPro" id="IPR002645">
    <property type="entry name" value="STAS_dom"/>
</dbReference>